<comment type="caution">
    <text evidence="1">The sequence shown here is derived from an EMBL/GenBank/DDBJ whole genome shotgun (WGS) entry which is preliminary data.</text>
</comment>
<name>A0AAV3NPL2_LITER</name>
<dbReference type="EMBL" id="BAABME010015455">
    <property type="protein sequence ID" value="GAA0141280.1"/>
    <property type="molecule type" value="Genomic_DNA"/>
</dbReference>
<reference evidence="1 2" key="1">
    <citation type="submission" date="2024-01" db="EMBL/GenBank/DDBJ databases">
        <title>The complete chloroplast genome sequence of Lithospermum erythrorhizon: insights into the phylogenetic relationship among Boraginaceae species and the maternal lineages of purple gromwells.</title>
        <authorList>
            <person name="Okada T."/>
            <person name="Watanabe K."/>
        </authorList>
    </citation>
    <scope>NUCLEOTIDE SEQUENCE [LARGE SCALE GENOMIC DNA]</scope>
</reference>
<organism evidence="1 2">
    <name type="scientific">Lithospermum erythrorhizon</name>
    <name type="common">Purple gromwell</name>
    <name type="synonym">Lithospermum officinale var. erythrorhizon</name>
    <dbReference type="NCBI Taxonomy" id="34254"/>
    <lineage>
        <taxon>Eukaryota</taxon>
        <taxon>Viridiplantae</taxon>
        <taxon>Streptophyta</taxon>
        <taxon>Embryophyta</taxon>
        <taxon>Tracheophyta</taxon>
        <taxon>Spermatophyta</taxon>
        <taxon>Magnoliopsida</taxon>
        <taxon>eudicotyledons</taxon>
        <taxon>Gunneridae</taxon>
        <taxon>Pentapetalae</taxon>
        <taxon>asterids</taxon>
        <taxon>lamiids</taxon>
        <taxon>Boraginales</taxon>
        <taxon>Boraginaceae</taxon>
        <taxon>Boraginoideae</taxon>
        <taxon>Lithospermeae</taxon>
        <taxon>Lithospermum</taxon>
    </lineage>
</organism>
<dbReference type="PANTHER" id="PTHR11439">
    <property type="entry name" value="GAG-POL-RELATED RETROTRANSPOSON"/>
    <property type="match status" value="1"/>
</dbReference>
<accession>A0AAV3NPL2</accession>
<dbReference type="Proteomes" id="UP001454036">
    <property type="component" value="Unassembled WGS sequence"/>
</dbReference>
<gene>
    <name evidence="1" type="ORF">LIER_35365</name>
</gene>
<sequence>MAHGLFYFANTNLEVIAFCDADWAKCTLTRRSVTGYCIMMGGALVLWKSKTQNTFSKFSTEAEYRSATITISELKWISYILQDLQHPITKQIALRCFVLPVFVSIKEQLADVFTKVLSSPQHVYLLSKIGFSSIAPS</sequence>
<dbReference type="AlphaFoldDB" id="A0AAV3NPL2"/>
<proteinExistence type="predicted"/>
<dbReference type="PANTHER" id="PTHR11439:SF511">
    <property type="match status" value="1"/>
</dbReference>
<keyword evidence="2" id="KW-1185">Reference proteome</keyword>
<evidence type="ECO:0000313" key="1">
    <source>
        <dbReference type="EMBL" id="GAA0141280.1"/>
    </source>
</evidence>
<evidence type="ECO:0000313" key="2">
    <source>
        <dbReference type="Proteomes" id="UP001454036"/>
    </source>
</evidence>
<protein>
    <submittedName>
        <fullName evidence="1">Uncharacterized protein</fullName>
    </submittedName>
</protein>
<dbReference type="CDD" id="cd09272">
    <property type="entry name" value="RNase_HI_RT_Ty1"/>
    <property type="match status" value="1"/>
</dbReference>